<dbReference type="Proteomes" id="UP000321721">
    <property type="component" value="Unassembled WGS sequence"/>
</dbReference>
<evidence type="ECO:0000259" key="1">
    <source>
        <dbReference type="Pfam" id="PF20033"/>
    </source>
</evidence>
<gene>
    <name evidence="2" type="ORF">FRY74_04235</name>
</gene>
<protein>
    <recommendedName>
        <fullName evidence="1">DUF6438 domain-containing protein</fullName>
    </recommendedName>
</protein>
<evidence type="ECO:0000313" key="2">
    <source>
        <dbReference type="EMBL" id="TXB65782.1"/>
    </source>
</evidence>
<proteinExistence type="predicted"/>
<evidence type="ECO:0000313" key="3">
    <source>
        <dbReference type="Proteomes" id="UP000321721"/>
    </source>
</evidence>
<name>A0A5C6RWM2_9FLAO</name>
<feature type="domain" description="DUF6438" evidence="1">
    <location>
        <begin position="35"/>
        <end position="144"/>
    </location>
</feature>
<organism evidence="2 3">
    <name type="scientific">Vicingus serpentipes</name>
    <dbReference type="NCBI Taxonomy" id="1926625"/>
    <lineage>
        <taxon>Bacteria</taxon>
        <taxon>Pseudomonadati</taxon>
        <taxon>Bacteroidota</taxon>
        <taxon>Flavobacteriia</taxon>
        <taxon>Flavobacteriales</taxon>
        <taxon>Vicingaceae</taxon>
        <taxon>Vicingus</taxon>
    </lineage>
</organism>
<dbReference type="EMBL" id="VOOS01000002">
    <property type="protein sequence ID" value="TXB65782.1"/>
    <property type="molecule type" value="Genomic_DNA"/>
</dbReference>
<accession>A0A5C6RWM2</accession>
<sequence length="155" mass="17546">MRLLLILTLAINLFACKQTEKTKVITEDKIDNPFVSMKRTPCYGKCPAYMVDIYDNGNVVFNGKSFVDYIGEHNGTISQEDINSIKEKINSINFFELDDKYDSNVTDFPSCIIDVNMDGKTKSILDRVGGPKELKELETLIHELVLNSSLTKVEK</sequence>
<dbReference type="AlphaFoldDB" id="A0A5C6RWM2"/>
<keyword evidence="3" id="KW-1185">Reference proteome</keyword>
<dbReference type="RefSeq" id="WP_147098960.1">
    <property type="nucleotide sequence ID" value="NZ_VOOS01000002.1"/>
</dbReference>
<comment type="caution">
    <text evidence="2">The sequence shown here is derived from an EMBL/GenBank/DDBJ whole genome shotgun (WGS) entry which is preliminary data.</text>
</comment>
<reference evidence="2 3" key="1">
    <citation type="submission" date="2019-08" db="EMBL/GenBank/DDBJ databases">
        <title>Genome of Vicingus serpentipes NCIMB 15042.</title>
        <authorList>
            <person name="Bowman J.P."/>
        </authorList>
    </citation>
    <scope>NUCLEOTIDE SEQUENCE [LARGE SCALE GENOMIC DNA]</scope>
    <source>
        <strain evidence="2 3">NCIMB 15042</strain>
    </source>
</reference>
<dbReference type="OrthoDB" id="7172369at2"/>
<dbReference type="InterPro" id="IPR045497">
    <property type="entry name" value="DUF6438"/>
</dbReference>
<dbReference type="Pfam" id="PF20033">
    <property type="entry name" value="DUF6438"/>
    <property type="match status" value="1"/>
</dbReference>